<evidence type="ECO:0000313" key="14">
    <source>
        <dbReference type="Proteomes" id="UP000036403"/>
    </source>
</evidence>
<dbReference type="OrthoDB" id="6432380at2759"/>
<evidence type="ECO:0000256" key="7">
    <source>
        <dbReference type="ARBA" id="ARBA00023002"/>
    </source>
</evidence>
<evidence type="ECO:0000256" key="2">
    <source>
        <dbReference type="ARBA" id="ARBA00022516"/>
    </source>
</evidence>
<feature type="non-terminal residue" evidence="13">
    <location>
        <position position="1128"/>
    </location>
</feature>
<dbReference type="InterPro" id="IPR050091">
    <property type="entry name" value="PKS_NRPS_Biosynth_Enz"/>
</dbReference>
<sequence>MVWKTFAKLRNTDFERLPIIFENLWFQRITIIPEKKTIKFLVSILEGTGDFTVHEAGMVVFSGNIRVAESIEKDWLDLPPLPMSPVEKGILLLNTEDVYKELWLRGYEYNGIFKGIKYCDSNVTIGKIHWFNEWSSYMDNMFQFKLLASDRELVYVSKIRYAAIDPVSHKRLIDELRNDDGLLVYYYKNIDIIKSGGIEIRDPQTTASQRQQILTRPKYERYDFIPYENPRSLDLKDPMKGKVHALTVLLQIVRENTTTLRIKAIEVAGNRAASSLLAPLVLDIIFGEPLFTIAANSASDYTINFNQMNRNVNIVTWNANNIYPAQNVHLIIAAEVLSDRSCTVLRNLTAALKPNGFILLEETASQLDLKTALKETDLMLVGKQIDSSGKSYLLLKKRRKRIEPIVIQITGKDFSWLENAKAVLRKFDRDDQEVLFVSQGEESLGNYQISGYISFTGLIGFMTCIRRETTNARYVFILDSNAPKFDLSAQFYVEQLDKELMANVLKGDQWGSYRHLLLDLYNDVQVEHAYVNTLMTGDLSSLKWIQNPDVMLASGKLSTKILSSLGITTKDCALGLEFSGRDGNGRRVMGIVKTKGLATTVIPDSDFLWKVPDKWTLEQAATIPVIYVTSYYALIVRGRLKAGESVLIHSGAGGVGQAAIAIALHAGCTVFTTVGTLEKRLYLKRTFPQLTDKRIGNSRDTNFVRLILDETQGRGVDVVLNSLAEEKLRASIKCLATNGRFLEIGKYDMLNGNCIDMSMFLKNTSFHGILLEKLFEDCVDKQETIKLVSKGIENGVVRPLPTMVFPVGCLEQGFRFMTTGKHIGKILLKIRDEEPQKHVLPLPKTIAAISRTYMHPEKSYVLIGGLGGFGLELADWMIARGARFIILVSRTGIRTGYQASRVRYWRERGTTIVISTADITKSSGAERLIDESNRLAPVGGIFNLAAVLCDALFENLQVANFETATLPKVNGTKNLDTTSRKYCPSLDHFVVFSSISCGRGNSGQSNYGLANSAMERIMEQRHAAGLPGLAIQWGIIGDVGLYIDSMKNKSFDANDILPQHMTSCLATMDIFLQQPFPILSSMVIAEKHKFANKGDKFDLDQVVANILGFENVHSMNLNDSFEKLGVDS</sequence>
<dbReference type="FunFam" id="3.40.50.720:FF:000209">
    <property type="entry name" value="Polyketide synthase Pks12"/>
    <property type="match status" value="1"/>
</dbReference>
<keyword evidence="6" id="KW-0521">NADP</keyword>
<evidence type="ECO:0000256" key="5">
    <source>
        <dbReference type="ARBA" id="ARBA00022832"/>
    </source>
</evidence>
<dbReference type="CDD" id="cd08954">
    <property type="entry name" value="KR_1_FAS_SDR_x"/>
    <property type="match status" value="1"/>
</dbReference>
<dbReference type="Gene3D" id="3.10.129.110">
    <property type="entry name" value="Polyketide synthase dehydratase"/>
    <property type="match status" value="1"/>
</dbReference>
<evidence type="ECO:0000259" key="12">
    <source>
        <dbReference type="SMART" id="SM00829"/>
    </source>
</evidence>
<keyword evidence="9" id="KW-0275">Fatty acid biosynthesis</keyword>
<dbReference type="InterPro" id="IPR049391">
    <property type="entry name" value="FAS_pseudo-KR"/>
</dbReference>
<dbReference type="Proteomes" id="UP000036403">
    <property type="component" value="Unassembled WGS sequence"/>
</dbReference>
<evidence type="ECO:0000256" key="9">
    <source>
        <dbReference type="ARBA" id="ARBA00023160"/>
    </source>
</evidence>
<keyword evidence="10" id="KW-0511">Multifunctional enzyme</keyword>
<organism evidence="13 14">
    <name type="scientific">Lasius niger</name>
    <name type="common">Black garden ant</name>
    <dbReference type="NCBI Taxonomy" id="67767"/>
    <lineage>
        <taxon>Eukaryota</taxon>
        <taxon>Metazoa</taxon>
        <taxon>Ecdysozoa</taxon>
        <taxon>Arthropoda</taxon>
        <taxon>Hexapoda</taxon>
        <taxon>Insecta</taxon>
        <taxon>Pterygota</taxon>
        <taxon>Neoptera</taxon>
        <taxon>Endopterygota</taxon>
        <taxon>Hymenoptera</taxon>
        <taxon>Apocrita</taxon>
        <taxon>Aculeata</taxon>
        <taxon>Formicoidea</taxon>
        <taxon>Formicidae</taxon>
        <taxon>Formicinae</taxon>
        <taxon>Lasius</taxon>
        <taxon>Lasius</taxon>
    </lineage>
</organism>
<keyword evidence="1" id="KW-0596">Phosphopantetheine</keyword>
<keyword evidence="3" id="KW-0597">Phosphoprotein</keyword>
<dbReference type="Gene3D" id="3.40.50.150">
    <property type="entry name" value="Vaccinia Virus protein VP39"/>
    <property type="match status" value="1"/>
</dbReference>
<dbReference type="SUPFAM" id="SSF50129">
    <property type="entry name" value="GroES-like"/>
    <property type="match status" value="1"/>
</dbReference>
<dbReference type="SMART" id="SM00822">
    <property type="entry name" value="PKS_KR"/>
    <property type="match status" value="1"/>
</dbReference>
<accession>A0A0J7K9Q5</accession>
<feature type="domain" description="Enoyl reductase (ER)" evidence="12">
    <location>
        <begin position="537"/>
        <end position="828"/>
    </location>
</feature>
<name>A0A0J7K9Q5_LASNI</name>
<dbReference type="AlphaFoldDB" id="A0A0J7K9Q5"/>
<dbReference type="CDD" id="cd05195">
    <property type="entry name" value="enoyl_red"/>
    <property type="match status" value="1"/>
</dbReference>
<dbReference type="Gene3D" id="3.40.50.720">
    <property type="entry name" value="NAD(P)-binding Rossmann-like Domain"/>
    <property type="match status" value="1"/>
</dbReference>
<dbReference type="STRING" id="67767.A0A0J7K9Q5"/>
<proteinExistence type="predicted"/>
<evidence type="ECO:0000313" key="13">
    <source>
        <dbReference type="EMBL" id="KMQ86966.1"/>
    </source>
</evidence>
<feature type="domain" description="Ketoreductase" evidence="11">
    <location>
        <begin position="858"/>
        <end position="1039"/>
    </location>
</feature>
<evidence type="ECO:0000256" key="8">
    <source>
        <dbReference type="ARBA" id="ARBA00023098"/>
    </source>
</evidence>
<dbReference type="InterPro" id="IPR013968">
    <property type="entry name" value="PKS_KR"/>
</dbReference>
<keyword evidence="2" id="KW-0444">Lipid biosynthesis</keyword>
<evidence type="ECO:0000256" key="4">
    <source>
        <dbReference type="ARBA" id="ARBA00022679"/>
    </source>
</evidence>
<dbReference type="GO" id="GO:0006633">
    <property type="term" value="P:fatty acid biosynthetic process"/>
    <property type="evidence" value="ECO:0007669"/>
    <property type="project" value="UniProtKB-KW"/>
</dbReference>
<keyword evidence="5" id="KW-0276">Fatty acid metabolism</keyword>
<dbReference type="GO" id="GO:0004312">
    <property type="term" value="F:fatty acid synthase activity"/>
    <property type="evidence" value="ECO:0007669"/>
    <property type="project" value="TreeGrafter"/>
</dbReference>
<dbReference type="PANTHER" id="PTHR43775">
    <property type="entry name" value="FATTY ACID SYNTHASE"/>
    <property type="match status" value="1"/>
</dbReference>
<dbReference type="InterPro" id="IPR042104">
    <property type="entry name" value="PKS_dehydratase_sf"/>
</dbReference>
<protein>
    <submittedName>
        <fullName evidence="13">Fatty acid synthase</fullName>
    </submittedName>
</protein>
<dbReference type="GO" id="GO:0016491">
    <property type="term" value="F:oxidoreductase activity"/>
    <property type="evidence" value="ECO:0007669"/>
    <property type="project" value="UniProtKB-KW"/>
</dbReference>
<dbReference type="InterPro" id="IPR057326">
    <property type="entry name" value="KR_dom"/>
</dbReference>
<keyword evidence="4" id="KW-0808">Transferase</keyword>
<dbReference type="Pfam" id="PF08659">
    <property type="entry name" value="KR"/>
    <property type="match status" value="1"/>
</dbReference>
<dbReference type="SUPFAM" id="SSF51735">
    <property type="entry name" value="NAD(P)-binding Rossmann-fold domains"/>
    <property type="match status" value="2"/>
</dbReference>
<dbReference type="Pfam" id="PF13602">
    <property type="entry name" value="ADH_zinc_N_2"/>
    <property type="match status" value="1"/>
</dbReference>
<gene>
    <name evidence="13" type="ORF">RF55_13902</name>
</gene>
<evidence type="ECO:0000256" key="10">
    <source>
        <dbReference type="ARBA" id="ARBA00023268"/>
    </source>
</evidence>
<reference evidence="13 14" key="1">
    <citation type="submission" date="2015-04" db="EMBL/GenBank/DDBJ databases">
        <title>Lasius niger genome sequencing.</title>
        <authorList>
            <person name="Konorov E.A."/>
            <person name="Nikitin M.A."/>
            <person name="Kirill M.V."/>
            <person name="Chang P."/>
        </authorList>
    </citation>
    <scope>NUCLEOTIDE SEQUENCE [LARGE SCALE GENOMIC DNA]</scope>
    <source>
        <tissue evidence="13">Whole</tissue>
    </source>
</reference>
<dbReference type="EMBL" id="LBMM01011209">
    <property type="protein sequence ID" value="KMQ86966.1"/>
    <property type="molecule type" value="Genomic_DNA"/>
</dbReference>
<evidence type="ECO:0000256" key="6">
    <source>
        <dbReference type="ARBA" id="ARBA00022857"/>
    </source>
</evidence>
<dbReference type="Gene3D" id="3.90.180.10">
    <property type="entry name" value="Medium-chain alcohol dehydrogenases, catalytic domain"/>
    <property type="match status" value="1"/>
</dbReference>
<dbReference type="Pfam" id="PF21149">
    <property type="entry name" value="FAS_pseudo-KR"/>
    <property type="match status" value="1"/>
</dbReference>
<evidence type="ECO:0000256" key="1">
    <source>
        <dbReference type="ARBA" id="ARBA00022450"/>
    </source>
</evidence>
<dbReference type="InterPro" id="IPR011032">
    <property type="entry name" value="GroES-like_sf"/>
</dbReference>
<dbReference type="InterPro" id="IPR020843">
    <property type="entry name" value="ER"/>
</dbReference>
<evidence type="ECO:0000259" key="11">
    <source>
        <dbReference type="SMART" id="SM00822"/>
    </source>
</evidence>
<dbReference type="SMART" id="SM00829">
    <property type="entry name" value="PKS_ER"/>
    <property type="match status" value="1"/>
</dbReference>
<keyword evidence="14" id="KW-1185">Reference proteome</keyword>
<dbReference type="InterPro" id="IPR036291">
    <property type="entry name" value="NAD(P)-bd_dom_sf"/>
</dbReference>
<keyword evidence="8" id="KW-0443">Lipid metabolism</keyword>
<comment type="caution">
    <text evidence="13">The sequence shown here is derived from an EMBL/GenBank/DDBJ whole genome shotgun (WGS) entry which is preliminary data.</text>
</comment>
<evidence type="ECO:0000256" key="3">
    <source>
        <dbReference type="ARBA" id="ARBA00022553"/>
    </source>
</evidence>
<dbReference type="PaxDb" id="67767-A0A0J7K9Q5"/>
<dbReference type="PANTHER" id="PTHR43775:SF7">
    <property type="entry name" value="FATTY ACID SYNTHASE"/>
    <property type="match status" value="1"/>
</dbReference>
<keyword evidence="7" id="KW-0560">Oxidoreductase</keyword>
<dbReference type="InterPro" id="IPR029063">
    <property type="entry name" value="SAM-dependent_MTases_sf"/>
</dbReference>